<dbReference type="RefSeq" id="WP_106222769.1">
    <property type="nucleotide sequence ID" value="NZ_PVWP01000011.1"/>
</dbReference>
<feature type="transmembrane region" description="Helical" evidence="1">
    <location>
        <begin position="282"/>
        <end position="307"/>
    </location>
</feature>
<sequence length="476" mass="49303">MIASLVPGVVDRVEWLALALAALTVLLLVGAGIGGLLGMKRWGLPEALLAGGLGLVVAPAGLLPLLPQRVIDLWDQLPLPLLTLVFATLLLGKPLPKLGGLWRPLSAQVLLALTLAFGQFLVAGLAVLLVLQPWLGVSPVMACLIEVAYEGGHGSAAAMGPTYERLGLEGAQALGLAMAAVGLLVSTVVGGLLVVLARARGWLMFPDALPIEAAMALVEEETPPLQEVPMDLPLEAGTVEVPALWRQLSDWAVNLGLAGVAVLFGCGGLAVLRSIADASGGVFALVIDALPVFPLALVGSLLVRLILEKSGQTQWVSTAIQGRTGTISADLLITAATACLDLSLLAHDWIPLTVLAVVGLLWNLGVILLLAPRILPPDWFERAIIEFGQATGVAASGLLLLRMADPGDRSQAVTAFSIKQLLLQPLLAGGVITVVAPLVVDGWGLPAWTGLCLGLVVLWSGLGLWLAARARARAAV</sequence>
<feature type="transmembrane region" description="Helical" evidence="1">
    <location>
        <begin position="383"/>
        <end position="401"/>
    </location>
</feature>
<gene>
    <name evidence="2" type="ORF">C7B81_14545</name>
</gene>
<feature type="transmembrane region" description="Helical" evidence="1">
    <location>
        <begin position="47"/>
        <end position="65"/>
    </location>
</feature>
<feature type="transmembrane region" description="Helical" evidence="1">
    <location>
        <begin position="446"/>
        <end position="468"/>
    </location>
</feature>
<dbReference type="PANTHER" id="PTHR36178">
    <property type="entry name" value="SLR0625 PROTEIN"/>
    <property type="match status" value="1"/>
</dbReference>
<reference evidence="2 3" key="1">
    <citation type="submission" date="2018-03" db="EMBL/GenBank/DDBJ databases">
        <title>The ancient ancestry and fast evolution of plastids.</title>
        <authorList>
            <person name="Moore K.R."/>
            <person name="Magnabosco C."/>
            <person name="Momper L."/>
            <person name="Gold D.A."/>
            <person name="Bosak T."/>
            <person name="Fournier G.P."/>
        </authorList>
    </citation>
    <scope>NUCLEOTIDE SEQUENCE [LARGE SCALE GENOMIC DNA]</scope>
    <source>
        <strain evidence="2 3">CCALA 015</strain>
    </source>
</reference>
<feature type="transmembrane region" description="Helical" evidence="1">
    <location>
        <begin position="173"/>
        <end position="196"/>
    </location>
</feature>
<organism evidence="2 3">
    <name type="scientific">Aphanothece cf. minutissima CCALA 015</name>
    <dbReference type="NCBI Taxonomy" id="2107695"/>
    <lineage>
        <taxon>Bacteria</taxon>
        <taxon>Bacillati</taxon>
        <taxon>Cyanobacteriota</taxon>
        <taxon>Cyanophyceae</taxon>
        <taxon>Oscillatoriophycideae</taxon>
        <taxon>Chroococcales</taxon>
        <taxon>Aphanothecaceae</taxon>
        <taxon>Aphanothece</taxon>
    </lineage>
</organism>
<keyword evidence="1" id="KW-0472">Membrane</keyword>
<feature type="transmembrane region" description="Helical" evidence="1">
    <location>
        <begin position="349"/>
        <end position="371"/>
    </location>
</feature>
<dbReference type="PANTHER" id="PTHR36178:SF1">
    <property type="entry name" value="SODIUM_GLUTAMATE SYMPORTER"/>
    <property type="match status" value="1"/>
</dbReference>
<dbReference type="EMBL" id="PVWP01000011">
    <property type="protein sequence ID" value="PSB36208.1"/>
    <property type="molecule type" value="Genomic_DNA"/>
</dbReference>
<feature type="transmembrane region" description="Helical" evidence="1">
    <location>
        <begin position="77"/>
        <end position="95"/>
    </location>
</feature>
<proteinExistence type="predicted"/>
<accession>A0ABX5F4M8</accession>
<feature type="transmembrane region" description="Helical" evidence="1">
    <location>
        <begin position="107"/>
        <end position="131"/>
    </location>
</feature>
<feature type="transmembrane region" description="Helical" evidence="1">
    <location>
        <begin position="255"/>
        <end position="276"/>
    </location>
</feature>
<evidence type="ECO:0000256" key="1">
    <source>
        <dbReference type="SAM" id="Phobius"/>
    </source>
</evidence>
<dbReference type="Proteomes" id="UP000238218">
    <property type="component" value="Unassembled WGS sequence"/>
</dbReference>
<keyword evidence="3" id="KW-1185">Reference proteome</keyword>
<protein>
    <submittedName>
        <fullName evidence="2">Sodium:solute symporter</fullName>
    </submittedName>
</protein>
<evidence type="ECO:0000313" key="2">
    <source>
        <dbReference type="EMBL" id="PSB36208.1"/>
    </source>
</evidence>
<dbReference type="InterPro" id="IPR004445">
    <property type="entry name" value="GltS"/>
</dbReference>
<feature type="transmembrane region" description="Helical" evidence="1">
    <location>
        <begin position="15"/>
        <end position="38"/>
    </location>
</feature>
<keyword evidence="1" id="KW-0812">Transmembrane</keyword>
<comment type="caution">
    <text evidence="2">The sequence shown here is derived from an EMBL/GenBank/DDBJ whole genome shotgun (WGS) entry which is preliminary data.</text>
</comment>
<keyword evidence="1" id="KW-1133">Transmembrane helix</keyword>
<name>A0ABX5F4M8_9CHRO</name>
<evidence type="ECO:0000313" key="3">
    <source>
        <dbReference type="Proteomes" id="UP000238218"/>
    </source>
</evidence>
<feature type="transmembrane region" description="Helical" evidence="1">
    <location>
        <begin position="421"/>
        <end position="440"/>
    </location>
</feature>